<dbReference type="Pfam" id="PF20628">
    <property type="entry name" value="Dyp_perox_C"/>
    <property type="match status" value="1"/>
</dbReference>
<evidence type="ECO:0000256" key="4">
    <source>
        <dbReference type="ARBA" id="ARBA00023002"/>
    </source>
</evidence>
<dbReference type="PANTHER" id="PTHR30521">
    <property type="entry name" value="DEFERROCHELATASE/PEROXIDASE"/>
    <property type="match status" value="1"/>
</dbReference>
<dbReference type="Pfam" id="PF04261">
    <property type="entry name" value="Dyp_perox_N"/>
    <property type="match status" value="1"/>
</dbReference>
<feature type="domain" description="Dyp-type peroxidase N-terminal" evidence="7">
    <location>
        <begin position="16"/>
        <end position="140"/>
    </location>
</feature>
<feature type="domain" description="Dyp-type peroxidase C-terminal" evidence="8">
    <location>
        <begin position="143"/>
        <end position="307"/>
    </location>
</feature>
<keyword evidence="4" id="KW-0560">Oxidoreductase</keyword>
<evidence type="ECO:0000256" key="2">
    <source>
        <dbReference type="ARBA" id="ARBA00022559"/>
    </source>
</evidence>
<evidence type="ECO:0000313" key="10">
    <source>
        <dbReference type="Proteomes" id="UP001219349"/>
    </source>
</evidence>
<dbReference type="RefSeq" id="WP_271884671.1">
    <property type="nucleotide sequence ID" value="NZ_CP067136.1"/>
</dbReference>
<keyword evidence="2 9" id="KW-0575">Peroxidase</keyword>
<comment type="cofactor">
    <cofactor evidence="1">
        <name>heme b</name>
        <dbReference type="ChEBI" id="CHEBI:60344"/>
    </cofactor>
</comment>
<dbReference type="InterPro" id="IPR011008">
    <property type="entry name" value="Dimeric_a/b-barrel"/>
</dbReference>
<evidence type="ECO:0000256" key="6">
    <source>
        <dbReference type="ARBA" id="ARBA00025737"/>
    </source>
</evidence>
<comment type="similarity">
    <text evidence="6">Belongs to the DyP-type peroxidase family.</text>
</comment>
<dbReference type="GO" id="GO:0004601">
    <property type="term" value="F:peroxidase activity"/>
    <property type="evidence" value="ECO:0007669"/>
    <property type="project" value="UniProtKB-KW"/>
</dbReference>
<dbReference type="InterPro" id="IPR048327">
    <property type="entry name" value="Dyp_perox_N"/>
</dbReference>
<dbReference type="SUPFAM" id="SSF54909">
    <property type="entry name" value="Dimeric alpha+beta barrel"/>
    <property type="match status" value="1"/>
</dbReference>
<dbReference type="InterPro" id="IPR048328">
    <property type="entry name" value="Dyp_perox_C"/>
</dbReference>
<proteinExistence type="inferred from homology"/>
<accession>A0ABY7SL49</accession>
<reference evidence="9 10" key="1">
    <citation type="submission" date="2021-01" db="EMBL/GenBank/DDBJ databases">
        <title>Biogeographic distribution of Paracoccus.</title>
        <authorList>
            <person name="Hollensteiner J."/>
            <person name="Leineberger J."/>
            <person name="Brinkhoff T."/>
            <person name="Daniel R."/>
        </authorList>
    </citation>
    <scope>NUCLEOTIDE SEQUENCE [LARGE SCALE GENOMIC DNA]</scope>
    <source>
        <strain evidence="9 10">KCTC 22803</strain>
    </source>
</reference>
<sequence length="320" mass="34820">MPVESQPAESQPVEGALTSAAIFITLTVNEGSDSLQKLRDLCGDLPSLIRAVGFRSAEAGLTCIIGLGADLWHRLDAGATPAGLHPFREIRGHRLAPSTPGDVLLHIRASRPDYCFELATQIMARLDGAVTLQDETQGFKFFDNRDLIGFVDGTENPTGPALGKAVLIGDEDAVFAGGSYVITQKYLHDMTAWNAIPIEQQERIIGRHKLSDIEFPDDQKASYAHNVLTSIEDNDGNELKILRDNMPFGSPAKGEFGTYFIGYAREPGRIERMLNNMFVGDPPGNYDRLLDVSHVTTGCLFFVPTADMLAAITDGRKVTG</sequence>
<dbReference type="PANTHER" id="PTHR30521:SF0">
    <property type="entry name" value="DYP-TYPE PEROXIDASE FAMILY PROTEIN"/>
    <property type="match status" value="1"/>
</dbReference>
<keyword evidence="5" id="KW-0408">Iron</keyword>
<name>A0ABY7SL49_9RHOB</name>
<dbReference type="InterPro" id="IPR006314">
    <property type="entry name" value="Dyp_peroxidase"/>
</dbReference>
<evidence type="ECO:0000259" key="8">
    <source>
        <dbReference type="Pfam" id="PF20628"/>
    </source>
</evidence>
<dbReference type="EMBL" id="CP067136">
    <property type="protein sequence ID" value="WCR07579.1"/>
    <property type="molecule type" value="Genomic_DNA"/>
</dbReference>
<evidence type="ECO:0000256" key="1">
    <source>
        <dbReference type="ARBA" id="ARBA00001970"/>
    </source>
</evidence>
<keyword evidence="10" id="KW-1185">Reference proteome</keyword>
<evidence type="ECO:0000256" key="3">
    <source>
        <dbReference type="ARBA" id="ARBA00022723"/>
    </source>
</evidence>
<protein>
    <submittedName>
        <fullName evidence="9">Dyp-type peroxidase</fullName>
    </submittedName>
</protein>
<dbReference type="PROSITE" id="PS51404">
    <property type="entry name" value="DYP_PEROXIDASE"/>
    <property type="match status" value="1"/>
</dbReference>
<organism evidence="9 10">
    <name type="scientific">Paracoccus fistulariae</name>
    <dbReference type="NCBI Taxonomy" id="658446"/>
    <lineage>
        <taxon>Bacteria</taxon>
        <taxon>Pseudomonadati</taxon>
        <taxon>Pseudomonadota</taxon>
        <taxon>Alphaproteobacteria</taxon>
        <taxon>Rhodobacterales</taxon>
        <taxon>Paracoccaceae</taxon>
        <taxon>Paracoccus</taxon>
    </lineage>
</organism>
<evidence type="ECO:0000313" key="9">
    <source>
        <dbReference type="EMBL" id="WCR07579.1"/>
    </source>
</evidence>
<dbReference type="NCBIfam" id="TIGR01413">
    <property type="entry name" value="Dyp_perox_fam"/>
    <property type="match status" value="1"/>
</dbReference>
<evidence type="ECO:0000259" key="7">
    <source>
        <dbReference type="Pfam" id="PF04261"/>
    </source>
</evidence>
<gene>
    <name evidence="9" type="ORF">JHX87_01625</name>
</gene>
<keyword evidence="3" id="KW-0479">Metal-binding</keyword>
<evidence type="ECO:0000256" key="5">
    <source>
        <dbReference type="ARBA" id="ARBA00023004"/>
    </source>
</evidence>
<dbReference type="Proteomes" id="UP001219349">
    <property type="component" value="Chromosome"/>
</dbReference>